<proteinExistence type="predicted"/>
<protein>
    <submittedName>
        <fullName evidence="2">Uncharacterized protein</fullName>
    </submittedName>
</protein>
<feature type="compositionally biased region" description="Low complexity" evidence="1">
    <location>
        <begin position="9"/>
        <end position="26"/>
    </location>
</feature>
<gene>
    <name evidence="2" type="ORF">B0H17DRAFT_1208139</name>
</gene>
<organism evidence="2 3">
    <name type="scientific">Mycena rosella</name>
    <name type="common">Pink bonnet</name>
    <name type="synonym">Agaricus rosellus</name>
    <dbReference type="NCBI Taxonomy" id="1033263"/>
    <lineage>
        <taxon>Eukaryota</taxon>
        <taxon>Fungi</taxon>
        <taxon>Dikarya</taxon>
        <taxon>Basidiomycota</taxon>
        <taxon>Agaricomycotina</taxon>
        <taxon>Agaricomycetes</taxon>
        <taxon>Agaricomycetidae</taxon>
        <taxon>Agaricales</taxon>
        <taxon>Marasmiineae</taxon>
        <taxon>Mycenaceae</taxon>
        <taxon>Mycena</taxon>
    </lineage>
</organism>
<sequence>MTNGHNAMSTDSGSTATPTTNTAAGGQPSEHNTAMYVDNDEAAGGNAPEDDAMPDADIKFNHVAPTGQYFVFDNDVQAAKHKAQMARDAPAATTATTAKAEQTARDAWLVHQ</sequence>
<keyword evidence="3" id="KW-1185">Reference proteome</keyword>
<accession>A0AAD7GB13</accession>
<comment type="caution">
    <text evidence="2">The sequence shown here is derived from an EMBL/GenBank/DDBJ whole genome shotgun (WGS) entry which is preliminary data.</text>
</comment>
<dbReference type="Proteomes" id="UP001221757">
    <property type="component" value="Unassembled WGS sequence"/>
</dbReference>
<name>A0AAD7GB13_MYCRO</name>
<dbReference type="EMBL" id="JARKIE010000157">
    <property type="protein sequence ID" value="KAJ7674236.1"/>
    <property type="molecule type" value="Genomic_DNA"/>
</dbReference>
<evidence type="ECO:0000256" key="1">
    <source>
        <dbReference type="SAM" id="MobiDB-lite"/>
    </source>
</evidence>
<evidence type="ECO:0000313" key="3">
    <source>
        <dbReference type="Proteomes" id="UP001221757"/>
    </source>
</evidence>
<feature type="region of interest" description="Disordered" evidence="1">
    <location>
        <begin position="1"/>
        <end position="55"/>
    </location>
</feature>
<evidence type="ECO:0000313" key="2">
    <source>
        <dbReference type="EMBL" id="KAJ7674236.1"/>
    </source>
</evidence>
<reference evidence="2" key="1">
    <citation type="submission" date="2023-03" db="EMBL/GenBank/DDBJ databases">
        <title>Massive genome expansion in bonnet fungi (Mycena s.s.) driven by repeated elements and novel gene families across ecological guilds.</title>
        <authorList>
            <consortium name="Lawrence Berkeley National Laboratory"/>
            <person name="Harder C.B."/>
            <person name="Miyauchi S."/>
            <person name="Viragh M."/>
            <person name="Kuo A."/>
            <person name="Thoen E."/>
            <person name="Andreopoulos B."/>
            <person name="Lu D."/>
            <person name="Skrede I."/>
            <person name="Drula E."/>
            <person name="Henrissat B."/>
            <person name="Morin E."/>
            <person name="Kohler A."/>
            <person name="Barry K."/>
            <person name="LaButti K."/>
            <person name="Morin E."/>
            <person name="Salamov A."/>
            <person name="Lipzen A."/>
            <person name="Mereny Z."/>
            <person name="Hegedus B."/>
            <person name="Baldrian P."/>
            <person name="Stursova M."/>
            <person name="Weitz H."/>
            <person name="Taylor A."/>
            <person name="Grigoriev I.V."/>
            <person name="Nagy L.G."/>
            <person name="Martin F."/>
            <person name="Kauserud H."/>
        </authorList>
    </citation>
    <scope>NUCLEOTIDE SEQUENCE</scope>
    <source>
        <strain evidence="2">CBHHK067</strain>
    </source>
</reference>
<dbReference type="AlphaFoldDB" id="A0AAD7GB13"/>